<sequence>EGPSGQANREASWQVQEARFSKVLADKEERLADDASTRRAVREERAFAAASKRVLSEARAKFGKNPPRYEARDEDSDTSSGQPVLHYLADDPVVRRARALCSASAQVVAQLEEQNQWLRSKAGAMARAPSASRAPPKPAPLPAEDEALIARARELLLDYKPAEQQRRPPVPRSASVGRAPLSSNASNNNSPKGGLSALQRAGQQCADVSVEISQMGRRR</sequence>
<reference evidence="2" key="1">
    <citation type="submission" date="2021-02" db="EMBL/GenBank/DDBJ databases">
        <authorList>
            <person name="Dougan E. K."/>
            <person name="Rhodes N."/>
            <person name="Thang M."/>
            <person name="Chan C."/>
        </authorList>
    </citation>
    <scope>NUCLEOTIDE SEQUENCE</scope>
</reference>
<proteinExistence type="predicted"/>
<protein>
    <submittedName>
        <fullName evidence="2">Uncharacterized protein</fullName>
    </submittedName>
</protein>
<dbReference type="EMBL" id="CAJNNW010035112">
    <property type="protein sequence ID" value="CAE8725720.1"/>
    <property type="molecule type" value="Genomic_DNA"/>
</dbReference>
<gene>
    <name evidence="2" type="ORF">PGLA2088_LOCUS44252</name>
</gene>
<feature type="non-terminal residue" evidence="2">
    <location>
        <position position="219"/>
    </location>
</feature>
<evidence type="ECO:0000313" key="2">
    <source>
        <dbReference type="EMBL" id="CAE8725720.1"/>
    </source>
</evidence>
<evidence type="ECO:0000256" key="1">
    <source>
        <dbReference type="SAM" id="MobiDB-lite"/>
    </source>
</evidence>
<accession>A0A813LBJ7</accession>
<dbReference type="Proteomes" id="UP000626109">
    <property type="component" value="Unassembled WGS sequence"/>
</dbReference>
<feature type="compositionally biased region" description="Low complexity" evidence="1">
    <location>
        <begin position="121"/>
        <end position="134"/>
    </location>
</feature>
<evidence type="ECO:0000313" key="3">
    <source>
        <dbReference type="Proteomes" id="UP000626109"/>
    </source>
</evidence>
<name>A0A813LBJ7_POLGL</name>
<feature type="compositionally biased region" description="Basic and acidic residues" evidence="1">
    <location>
        <begin position="151"/>
        <end position="166"/>
    </location>
</feature>
<feature type="region of interest" description="Disordered" evidence="1">
    <location>
        <begin position="121"/>
        <end position="219"/>
    </location>
</feature>
<dbReference type="AlphaFoldDB" id="A0A813LBJ7"/>
<organism evidence="2 3">
    <name type="scientific">Polarella glacialis</name>
    <name type="common">Dinoflagellate</name>
    <dbReference type="NCBI Taxonomy" id="89957"/>
    <lineage>
        <taxon>Eukaryota</taxon>
        <taxon>Sar</taxon>
        <taxon>Alveolata</taxon>
        <taxon>Dinophyceae</taxon>
        <taxon>Suessiales</taxon>
        <taxon>Suessiaceae</taxon>
        <taxon>Polarella</taxon>
    </lineage>
</organism>
<comment type="caution">
    <text evidence="2">The sequence shown here is derived from an EMBL/GenBank/DDBJ whole genome shotgun (WGS) entry which is preliminary data.</text>
</comment>
<feature type="region of interest" description="Disordered" evidence="1">
    <location>
        <begin position="56"/>
        <end position="84"/>
    </location>
</feature>